<feature type="domain" description="IrrE N-terminal-like" evidence="1">
    <location>
        <begin position="64"/>
        <end position="173"/>
    </location>
</feature>
<evidence type="ECO:0000259" key="1">
    <source>
        <dbReference type="Pfam" id="PF06114"/>
    </source>
</evidence>
<evidence type="ECO:0000313" key="2">
    <source>
        <dbReference type="EMBL" id="MXO70015.1"/>
    </source>
</evidence>
<dbReference type="Gene3D" id="1.10.10.2910">
    <property type="match status" value="1"/>
</dbReference>
<accession>A0A844YNQ0</accession>
<dbReference type="InterPro" id="IPR010359">
    <property type="entry name" value="IrrE_HExxH"/>
</dbReference>
<dbReference type="PANTHER" id="PTHR43236">
    <property type="entry name" value="ANTITOXIN HIGA1"/>
    <property type="match status" value="1"/>
</dbReference>
<dbReference type="Pfam" id="PF06114">
    <property type="entry name" value="Peptidase_M78"/>
    <property type="match status" value="1"/>
</dbReference>
<dbReference type="PANTHER" id="PTHR43236:SF1">
    <property type="entry name" value="BLL7220 PROTEIN"/>
    <property type="match status" value="1"/>
</dbReference>
<organism evidence="2 3">
    <name type="scientific">Alteraurantiacibacter buctensis</name>
    <dbReference type="NCBI Taxonomy" id="1503981"/>
    <lineage>
        <taxon>Bacteria</taxon>
        <taxon>Pseudomonadati</taxon>
        <taxon>Pseudomonadota</taxon>
        <taxon>Alphaproteobacteria</taxon>
        <taxon>Sphingomonadales</taxon>
        <taxon>Erythrobacteraceae</taxon>
        <taxon>Alteraurantiacibacter</taxon>
    </lineage>
</organism>
<evidence type="ECO:0000313" key="3">
    <source>
        <dbReference type="Proteomes" id="UP000466966"/>
    </source>
</evidence>
<dbReference type="AlphaFoldDB" id="A0A844YNQ0"/>
<reference evidence="2 3" key="1">
    <citation type="submission" date="2019-12" db="EMBL/GenBank/DDBJ databases">
        <title>Genomic-based taxomic classification of the family Erythrobacteraceae.</title>
        <authorList>
            <person name="Xu L."/>
        </authorList>
    </citation>
    <scope>NUCLEOTIDE SEQUENCE [LARGE SCALE GENOMIC DNA]</scope>
    <source>
        <strain evidence="2 3">M0322</strain>
    </source>
</reference>
<dbReference type="Proteomes" id="UP000466966">
    <property type="component" value="Unassembled WGS sequence"/>
</dbReference>
<dbReference type="EMBL" id="WTYV01000001">
    <property type="protein sequence ID" value="MXO70015.1"/>
    <property type="molecule type" value="Genomic_DNA"/>
</dbReference>
<comment type="caution">
    <text evidence="2">The sequence shown here is derived from an EMBL/GenBank/DDBJ whole genome shotgun (WGS) entry which is preliminary data.</text>
</comment>
<proteinExistence type="predicted"/>
<dbReference type="InterPro" id="IPR052345">
    <property type="entry name" value="Rad_response_metalloprotease"/>
</dbReference>
<gene>
    <name evidence="2" type="ORF">GRI99_00010</name>
</gene>
<sequence length="296" mass="33383">MQIDRVELADCTSPERIIAEILRQVPDLPTPVPIEELATAVGITAIHRMTTDNFEGGLITQPERRDGVILVNGKANRLRQRYTIGHELGHYLISAHQPGDSGQFACSKSDMNIRKADRDNRSQRMEAEANRFSAGILMPVIKFKTDMRAQGGPDLRHVVDLAAKYDVSKEATAIHYSTYHHDLCAILLSQNGTLRRIYKPTRFPFVEARIGTPLPHNSLSARHQTDGVESDDVDRGVWLANLHRPSSIREQALNLANGWKMTLLVVDDSDDDGEDELRDTFDVWENPRFPGKSRRR</sequence>
<keyword evidence="3" id="KW-1185">Reference proteome</keyword>
<dbReference type="RefSeq" id="WP_160769986.1">
    <property type="nucleotide sequence ID" value="NZ_WTYV01000001.1"/>
</dbReference>
<dbReference type="OrthoDB" id="9794834at2"/>
<protein>
    <submittedName>
        <fullName evidence="2">ImmA/IrrE family metallo-endopeptidase</fullName>
    </submittedName>
</protein>
<name>A0A844YNQ0_9SPHN</name>